<name>A0A2W1FAS2_9PLEO</name>
<dbReference type="Proteomes" id="UP000249757">
    <property type="component" value="Unassembled WGS sequence"/>
</dbReference>
<evidence type="ECO:0000313" key="2">
    <source>
        <dbReference type="Proteomes" id="UP000249757"/>
    </source>
</evidence>
<proteinExistence type="predicted"/>
<gene>
    <name evidence="1" type="ORF">Ptr86124_005988</name>
</gene>
<dbReference type="EMBL" id="NRDI02000007">
    <property type="protein sequence ID" value="KAI1514665.1"/>
    <property type="molecule type" value="Genomic_DNA"/>
</dbReference>
<protein>
    <submittedName>
        <fullName evidence="1">Uncharacterized protein</fullName>
    </submittedName>
</protein>
<accession>A0A2W1FAS2</accession>
<dbReference type="OrthoDB" id="10623236at2759"/>
<keyword evidence="2" id="KW-1185">Reference proteome</keyword>
<organism evidence="1 2">
    <name type="scientific">Pyrenophora tritici-repentis</name>
    <dbReference type="NCBI Taxonomy" id="45151"/>
    <lineage>
        <taxon>Eukaryota</taxon>
        <taxon>Fungi</taxon>
        <taxon>Dikarya</taxon>
        <taxon>Ascomycota</taxon>
        <taxon>Pezizomycotina</taxon>
        <taxon>Dothideomycetes</taxon>
        <taxon>Pleosporomycetidae</taxon>
        <taxon>Pleosporales</taxon>
        <taxon>Pleosporineae</taxon>
        <taxon>Pleosporaceae</taxon>
        <taxon>Pyrenophora</taxon>
    </lineage>
</organism>
<sequence length="246" mass="26364">MMPSPSLNISCSCKACSTFLRPTVSATQPYLLSLFSLPTTSTSDFTTKKKLLPTPSWVDRLSLSAYDVEIITPATSTPFQIPLSLNTSSLKKAEESQITRSAFPKTPGTLRCTHADCRTRIPVALSLPGVGSVSIKSLLCEEHCDDVLYDAEEDIVDAPFSEKDPKTMMMAETTAFHSSESGVFSAESGVRGGGKASRKTTPALARRASSTASWSSVASLDGSEPSKSGDVGFEWAARAFESKLCW</sequence>
<dbReference type="AlphaFoldDB" id="A0A2W1FAS2"/>
<reference evidence="2" key="1">
    <citation type="journal article" date="2022" name="Microb. Genom.">
        <title>A global pangenome for the wheat fungal pathogen Pyrenophora tritici-repentis and prediction of effector protein structural homology.</title>
        <authorList>
            <person name="Moolhuijzen P.M."/>
            <person name="See P.T."/>
            <person name="Shi G."/>
            <person name="Powell H.R."/>
            <person name="Cockram J."/>
            <person name="Jorgensen L.N."/>
            <person name="Benslimane H."/>
            <person name="Strelkov S.E."/>
            <person name="Turner J."/>
            <person name="Liu Z."/>
            <person name="Moffat C.S."/>
        </authorList>
    </citation>
    <scope>NUCLEOTIDE SEQUENCE [LARGE SCALE GENOMIC DNA]</scope>
</reference>
<comment type="caution">
    <text evidence="1">The sequence shown here is derived from an EMBL/GenBank/DDBJ whole genome shotgun (WGS) entry which is preliminary data.</text>
</comment>
<evidence type="ECO:0000313" key="1">
    <source>
        <dbReference type="EMBL" id="KAI1514665.1"/>
    </source>
</evidence>